<name>A0A0U5H301_9EURY</name>
<organism evidence="2 3">
    <name type="scientific">Halobacterium hubeiense</name>
    <dbReference type="NCBI Taxonomy" id="1407499"/>
    <lineage>
        <taxon>Archaea</taxon>
        <taxon>Methanobacteriati</taxon>
        <taxon>Methanobacteriota</taxon>
        <taxon>Stenosarchaea group</taxon>
        <taxon>Halobacteria</taxon>
        <taxon>Halobacteriales</taxon>
        <taxon>Halobacteriaceae</taxon>
        <taxon>Halobacterium</taxon>
    </lineage>
</organism>
<dbReference type="STRING" id="1407499.HHUB_1144"/>
<proteinExistence type="predicted"/>
<evidence type="ECO:0000256" key="1">
    <source>
        <dbReference type="SAM" id="MobiDB-lite"/>
    </source>
</evidence>
<evidence type="ECO:0000313" key="3">
    <source>
        <dbReference type="Proteomes" id="UP000066737"/>
    </source>
</evidence>
<dbReference type="RefSeq" id="WP_272948274.1">
    <property type="nucleotide sequence ID" value="NZ_LN831302.1"/>
</dbReference>
<dbReference type="KEGG" id="hhb:Hhub_1144"/>
<feature type="region of interest" description="Disordered" evidence="1">
    <location>
        <begin position="1"/>
        <end position="43"/>
    </location>
</feature>
<evidence type="ECO:0000313" key="2">
    <source>
        <dbReference type="EMBL" id="CQH45515.1"/>
    </source>
</evidence>
<dbReference type="EMBL" id="LN831302">
    <property type="protein sequence ID" value="CQH45515.1"/>
    <property type="molecule type" value="Genomic_DNA"/>
</dbReference>
<feature type="compositionally biased region" description="Low complexity" evidence="1">
    <location>
        <begin position="33"/>
        <end position="43"/>
    </location>
</feature>
<dbReference type="GeneID" id="78737104"/>
<accession>A0A0U5H301</accession>
<protein>
    <submittedName>
        <fullName evidence="2">Uncharacterized protein</fullName>
    </submittedName>
</protein>
<keyword evidence="3" id="KW-1185">Reference proteome</keyword>
<dbReference type="Proteomes" id="UP000066737">
    <property type="component" value="Chromosome I"/>
</dbReference>
<dbReference type="AlphaFoldDB" id="A0A0U5H301"/>
<sequence length="43" mass="4520">MPHSPSRGLLYSAPPTPESNRRDDADAEEPEASAEPTPAAADD</sequence>
<reference evidence="3" key="1">
    <citation type="journal article" date="2016" name="Environ. Microbiol.">
        <title>The complete genome of a viable archaeum isolated from 123-million-year-old rock salt.</title>
        <authorList>
            <person name="Jaakkola S.T."/>
            <person name="Pfeiffer F."/>
            <person name="Ravantti J.J."/>
            <person name="Guo Q."/>
            <person name="Liu Y."/>
            <person name="Chen X."/>
            <person name="Ma H."/>
            <person name="Yang C."/>
            <person name="Oksanen H.M."/>
            <person name="Bamford D.H."/>
        </authorList>
    </citation>
    <scope>NUCLEOTIDE SEQUENCE</scope>
    <source>
        <strain evidence="3">JI20-1</strain>
    </source>
</reference>
<gene>
    <name evidence="2" type="ORF">HHUB_1144</name>
</gene>